<feature type="domain" description="IRF tryptophan pentad repeat" evidence="2">
    <location>
        <begin position="45"/>
        <end position="143"/>
    </location>
</feature>
<sequence>MQGTSPSIYRQSYLEANFSPNGFIFFNFHYKLDFILERVSMGRKESKLIPFLRKALNERKYSNLQYEDTSHETFRLHLPQKTSKLNVDSQLIFQDWYKVKGRVYKLKTDYTTAKQGMEASLRKSDFLKRVKKCKKYLVYRFLTPIEVAEKKRINKEQKKVTKSNPYSDSECTLSPESSGYSSGLDELGEINGSPVPLLDWNDQEQVMKLENGSIEDFLQQGSVENFTGVLSFPDGTKVTFQDGYILGVMPGNAQLQPGQDFKMVSDSTSMGQSGADCNMVTDPTCMGQSVEDFKMVTDPTSVGQSVEVFNTVTDPTSVGQSGEDINMVTDPTSMELPVVDLNMRTDQTPIRNEGFISKNEEIPSHENMKRASESTAVGDPSCSSALLLNQLQSIACGFPDSWNDNSGSTHLDAGIPPLQNPVVDVNSLNPTLDASKYDDNLVDEVLDSFINCKENSGEENQTTASTVPANLDIISYKTKVVKVYECINCQDLSGLIVLTCEPKLKEVCVTVGTEGEINKEEIVFDEETRKLISQNTIESVQLLSNDHLVVALQCKELIQ</sequence>
<dbReference type="GO" id="GO:0000976">
    <property type="term" value="F:transcription cis-regulatory region binding"/>
    <property type="evidence" value="ECO:0007669"/>
    <property type="project" value="InterPro"/>
</dbReference>
<evidence type="ECO:0000259" key="2">
    <source>
        <dbReference type="PROSITE" id="PS51507"/>
    </source>
</evidence>
<accession>A0AAV6U562</accession>
<dbReference type="InterPro" id="IPR001346">
    <property type="entry name" value="Interferon_reg_fact_DNA-bd_dom"/>
</dbReference>
<protein>
    <recommendedName>
        <fullName evidence="2">IRF tryptophan pentad repeat domain-containing protein</fullName>
    </recommendedName>
</protein>
<comment type="caution">
    <text evidence="3">The sequence shown here is derived from an EMBL/GenBank/DDBJ whole genome shotgun (WGS) entry which is preliminary data.</text>
</comment>
<feature type="region of interest" description="Disordered" evidence="1">
    <location>
        <begin position="156"/>
        <end position="185"/>
    </location>
</feature>
<dbReference type="Gene3D" id="1.10.10.10">
    <property type="entry name" value="Winged helix-like DNA-binding domain superfamily/Winged helix DNA-binding domain"/>
    <property type="match status" value="1"/>
</dbReference>
<dbReference type="Proteomes" id="UP000827092">
    <property type="component" value="Unassembled WGS sequence"/>
</dbReference>
<dbReference type="Pfam" id="PF00605">
    <property type="entry name" value="IRF"/>
    <property type="match status" value="1"/>
</dbReference>
<dbReference type="AlphaFoldDB" id="A0AAV6U562"/>
<gene>
    <name evidence="3" type="ORF">JTE90_010107</name>
</gene>
<evidence type="ECO:0000313" key="4">
    <source>
        <dbReference type="Proteomes" id="UP000827092"/>
    </source>
</evidence>
<dbReference type="PROSITE" id="PS51507">
    <property type="entry name" value="IRF_2"/>
    <property type="match status" value="1"/>
</dbReference>
<name>A0AAV6U562_9ARAC</name>
<evidence type="ECO:0000313" key="3">
    <source>
        <dbReference type="EMBL" id="KAG8179080.1"/>
    </source>
</evidence>
<dbReference type="InterPro" id="IPR036390">
    <property type="entry name" value="WH_DNA-bd_sf"/>
</dbReference>
<evidence type="ECO:0000256" key="1">
    <source>
        <dbReference type="SAM" id="MobiDB-lite"/>
    </source>
</evidence>
<organism evidence="3 4">
    <name type="scientific">Oedothorax gibbosus</name>
    <dbReference type="NCBI Taxonomy" id="931172"/>
    <lineage>
        <taxon>Eukaryota</taxon>
        <taxon>Metazoa</taxon>
        <taxon>Ecdysozoa</taxon>
        <taxon>Arthropoda</taxon>
        <taxon>Chelicerata</taxon>
        <taxon>Arachnida</taxon>
        <taxon>Araneae</taxon>
        <taxon>Araneomorphae</taxon>
        <taxon>Entelegynae</taxon>
        <taxon>Araneoidea</taxon>
        <taxon>Linyphiidae</taxon>
        <taxon>Erigoninae</taxon>
        <taxon>Oedothorax</taxon>
    </lineage>
</organism>
<proteinExistence type="predicted"/>
<dbReference type="EMBL" id="JAFNEN010000651">
    <property type="protein sequence ID" value="KAG8179080.1"/>
    <property type="molecule type" value="Genomic_DNA"/>
</dbReference>
<reference evidence="3 4" key="1">
    <citation type="journal article" date="2022" name="Nat. Ecol. Evol.">
        <title>A masculinizing supergene underlies an exaggerated male reproductive morph in a spider.</title>
        <authorList>
            <person name="Hendrickx F."/>
            <person name="De Corte Z."/>
            <person name="Sonet G."/>
            <person name="Van Belleghem S.M."/>
            <person name="Kostlbacher S."/>
            <person name="Vangestel C."/>
        </authorList>
    </citation>
    <scope>NUCLEOTIDE SEQUENCE [LARGE SCALE GENOMIC DNA]</scope>
    <source>
        <strain evidence="3">W744_W776</strain>
    </source>
</reference>
<dbReference type="InterPro" id="IPR036388">
    <property type="entry name" value="WH-like_DNA-bd_sf"/>
</dbReference>
<keyword evidence="4" id="KW-1185">Reference proteome</keyword>
<dbReference type="SUPFAM" id="SSF46785">
    <property type="entry name" value="Winged helix' DNA-binding domain"/>
    <property type="match status" value="1"/>
</dbReference>
<feature type="compositionally biased region" description="Polar residues" evidence="1">
    <location>
        <begin position="162"/>
        <end position="181"/>
    </location>
</feature>